<feature type="chain" id="PRO_5005793439" evidence="6">
    <location>
        <begin position="23"/>
        <end position="453"/>
    </location>
</feature>
<dbReference type="OrthoDB" id="5960141at2759"/>
<name>A0A0M4ELL1_DROBS</name>
<dbReference type="GO" id="GO:0046872">
    <property type="term" value="F:metal ion binding"/>
    <property type="evidence" value="ECO:0007669"/>
    <property type="project" value="UniProtKB-KW"/>
</dbReference>
<dbReference type="Proteomes" id="UP000494163">
    <property type="component" value="Chromosome 3L"/>
</dbReference>
<keyword evidence="6" id="KW-0732">Signal</keyword>
<dbReference type="STRING" id="30019.A0A0M4ELL1"/>
<evidence type="ECO:0000259" key="7">
    <source>
        <dbReference type="SMART" id="SM00892"/>
    </source>
</evidence>
<evidence type="ECO:0000256" key="2">
    <source>
        <dbReference type="ARBA" id="ARBA00022722"/>
    </source>
</evidence>
<dbReference type="GO" id="GO:0005634">
    <property type="term" value="C:nucleus"/>
    <property type="evidence" value="ECO:0007669"/>
    <property type="project" value="TreeGrafter"/>
</dbReference>
<dbReference type="FunFam" id="3.40.570.10:FF:000007">
    <property type="entry name" value="Alkaline nuclease"/>
    <property type="match status" value="1"/>
</dbReference>
<dbReference type="GO" id="GO:0006309">
    <property type="term" value="P:apoptotic DNA fragmentation"/>
    <property type="evidence" value="ECO:0007669"/>
    <property type="project" value="TreeGrafter"/>
</dbReference>
<dbReference type="SMART" id="SM00892">
    <property type="entry name" value="Endonuclease_NS"/>
    <property type="match status" value="1"/>
</dbReference>
<comment type="similarity">
    <text evidence="1">Belongs to the DNA/RNA non-specific endonuclease family.</text>
</comment>
<proteinExistence type="inferred from homology"/>
<accession>A0A0M4ELL1</accession>
<dbReference type="Gene3D" id="3.40.570.10">
    <property type="entry name" value="Extracellular Endonuclease, subunit A"/>
    <property type="match status" value="1"/>
</dbReference>
<evidence type="ECO:0000256" key="3">
    <source>
        <dbReference type="ARBA" id="ARBA00022759"/>
    </source>
</evidence>
<evidence type="ECO:0000313" key="9">
    <source>
        <dbReference type="Proteomes" id="UP000494163"/>
    </source>
</evidence>
<sequence length="453" mass="51505">MLIASKLYIVWLTLLIAVEIQAREALKPKPDVEQIVKDINDLHIDEPNERAGAPCQLDVQQDLPGTQRVQPLYLKPHRDSYWQPNEDGLLEVPRGASIELYCSRAFANASSDGAIDARQRSIYARCEHDRTFAWSGGKRELGDFSCTQQLKYVAERMEGRTCGDAAVSPGARIYRVGYNISESRFVRTLELCHDATQLRTLYANYQLTPANVHFQQRMKRVKFSAAGHFVGYNMERLYAQQYQAKRAAQLLQQPELAAKLFDKKRGLFLSRGHLATKSDLIYASQQRSSFTYLNAMPQWQSLNGGNWATLETKTRLFVQSEKLTVNVYTGAYGVMPLTDEAQTSFYLLTDDNNKAVLPVPRLFYRVLIDTKQPKRGLAILGVNNPHATLQQILDSYVICEQLQPELIPWLRPLQETDLKKGYLYACRVSDLAKVVTDLPAQLREVHELLTTSQ</sequence>
<feature type="binding site" evidence="5">
    <location>
        <position position="303"/>
    </location>
    <ligand>
        <name>Mg(2+)</name>
        <dbReference type="ChEBI" id="CHEBI:18420"/>
        <note>catalytic</note>
    </ligand>
</feature>
<dbReference type="GO" id="GO:0004521">
    <property type="term" value="F:RNA endonuclease activity"/>
    <property type="evidence" value="ECO:0007669"/>
    <property type="project" value="TreeGrafter"/>
</dbReference>
<evidence type="ECO:0000256" key="1">
    <source>
        <dbReference type="ARBA" id="ARBA00010052"/>
    </source>
</evidence>
<keyword evidence="2" id="KW-0540">Nuclease</keyword>
<organism evidence="8 9">
    <name type="scientific">Drosophila busckii</name>
    <name type="common">Fruit fly</name>
    <dbReference type="NCBI Taxonomy" id="30019"/>
    <lineage>
        <taxon>Eukaryota</taxon>
        <taxon>Metazoa</taxon>
        <taxon>Ecdysozoa</taxon>
        <taxon>Arthropoda</taxon>
        <taxon>Hexapoda</taxon>
        <taxon>Insecta</taxon>
        <taxon>Pterygota</taxon>
        <taxon>Neoptera</taxon>
        <taxon>Endopterygota</taxon>
        <taxon>Diptera</taxon>
        <taxon>Brachycera</taxon>
        <taxon>Muscomorpha</taxon>
        <taxon>Ephydroidea</taxon>
        <taxon>Drosophilidae</taxon>
        <taxon>Drosophila</taxon>
    </lineage>
</organism>
<evidence type="ECO:0000256" key="6">
    <source>
        <dbReference type="SAM" id="SignalP"/>
    </source>
</evidence>
<dbReference type="InterPro" id="IPR044929">
    <property type="entry name" value="DNA/RNA_non-sp_Endonuclease_sf"/>
</dbReference>
<feature type="domain" description="DNA/RNA non-specific endonuclease/pyrophosphatase/phosphodiesterase" evidence="7">
    <location>
        <begin position="185"/>
        <end position="431"/>
    </location>
</feature>
<dbReference type="SUPFAM" id="SSF54060">
    <property type="entry name" value="His-Me finger endonucleases"/>
    <property type="match status" value="1"/>
</dbReference>
<dbReference type="EMBL" id="CP012525">
    <property type="protein sequence ID" value="ALC44360.1"/>
    <property type="molecule type" value="Genomic_DNA"/>
</dbReference>
<dbReference type="GO" id="GO:0000014">
    <property type="term" value="F:single-stranded DNA endodeoxyribonuclease activity"/>
    <property type="evidence" value="ECO:0007669"/>
    <property type="project" value="TreeGrafter"/>
</dbReference>
<evidence type="ECO:0000313" key="8">
    <source>
        <dbReference type="EMBL" id="ALC44360.1"/>
    </source>
</evidence>
<gene>
    <name evidence="8" type="ORF">Dbus_chr3Lg1526</name>
</gene>
<dbReference type="InterPro" id="IPR040255">
    <property type="entry name" value="Non-specific_endonuclease"/>
</dbReference>
<dbReference type="Pfam" id="PF01223">
    <property type="entry name" value="Endonuclease_NS"/>
    <property type="match status" value="1"/>
</dbReference>
<reference evidence="8 9" key="1">
    <citation type="submission" date="2015-08" db="EMBL/GenBank/DDBJ databases">
        <title>Ancestral chromatin configuration constrains chromatin evolution on differentiating sex chromosomes in Drosophila.</title>
        <authorList>
            <person name="Zhou Q."/>
            <person name="Bachtrog D."/>
        </authorList>
    </citation>
    <scope>NUCLEOTIDE SEQUENCE [LARGE SCALE GENOMIC DNA]</scope>
    <source>
        <tissue evidence="8">Whole larvae</tissue>
    </source>
</reference>
<dbReference type="AlphaFoldDB" id="A0A0M4ELL1"/>
<evidence type="ECO:0000256" key="4">
    <source>
        <dbReference type="PIRSR" id="PIRSR640255-1"/>
    </source>
</evidence>
<dbReference type="GO" id="GO:0003676">
    <property type="term" value="F:nucleic acid binding"/>
    <property type="evidence" value="ECO:0007669"/>
    <property type="project" value="InterPro"/>
</dbReference>
<evidence type="ECO:0000256" key="5">
    <source>
        <dbReference type="PIRSR" id="PIRSR640255-2"/>
    </source>
</evidence>
<dbReference type="GO" id="GO:0005743">
    <property type="term" value="C:mitochondrial inner membrane"/>
    <property type="evidence" value="ECO:0007669"/>
    <property type="project" value="TreeGrafter"/>
</dbReference>
<keyword evidence="9" id="KW-1185">Reference proteome</keyword>
<keyword evidence="5" id="KW-0479">Metal-binding</keyword>
<dbReference type="InterPro" id="IPR044925">
    <property type="entry name" value="His-Me_finger_sf"/>
</dbReference>
<feature type="signal peptide" evidence="6">
    <location>
        <begin position="1"/>
        <end position="22"/>
    </location>
</feature>
<dbReference type="PANTHER" id="PTHR13966:SF19">
    <property type="entry name" value="NUCLEASE EXOG, MITOCHONDRIAL"/>
    <property type="match status" value="1"/>
</dbReference>
<feature type="active site" description="Proton acceptor" evidence="4">
    <location>
        <position position="273"/>
    </location>
</feature>
<keyword evidence="3" id="KW-0378">Hydrolase</keyword>
<dbReference type="OMA" id="CDVNEFN"/>
<keyword evidence="3" id="KW-0255">Endonuclease</keyword>
<dbReference type="InterPro" id="IPR001604">
    <property type="entry name" value="Endo_G_ENPP1-like_dom"/>
</dbReference>
<protein>
    <submittedName>
        <fullName evidence="8">CG14118</fullName>
    </submittedName>
</protein>
<dbReference type="PANTHER" id="PTHR13966">
    <property type="entry name" value="ENDONUCLEASE RELATED"/>
    <property type="match status" value="1"/>
</dbReference>